<dbReference type="Gene3D" id="3.40.50.720">
    <property type="entry name" value="NAD(P)-binding Rossmann-like Domain"/>
    <property type="match status" value="1"/>
</dbReference>
<feature type="active site" description="Proton donor/acceptor" evidence="13">
    <location>
        <position position="142"/>
    </location>
</feature>
<dbReference type="Pfam" id="PF05173">
    <property type="entry name" value="DapB_C"/>
    <property type="match status" value="1"/>
</dbReference>
<sequence>MGQILVQAALEDRSVQLAGALARAGSEWTGRDAGARFGQTTGVAVSEDIEAGLAKVEYLIDFTSAEYTLACLPVARRHGIKLVIGTTGFSEQQRAGIEIASRALPIVLAPNMSMGVNLYLKLIETAARLFKDRYDIEIIEAHHRHKADAPSGTALKMGEIIARATGCDLSKMSVCGRTPITGARKPLEIGFSAIRGGDIVGDHTVLFAGEGERIELTHRSSSRASYALGALRAVHFLADKTSGLFDMQDVLGLR</sequence>
<comment type="subcellular location">
    <subcellularLocation>
        <location evidence="13">Cytoplasm</location>
    </subcellularLocation>
</comment>
<proteinExistence type="inferred from homology"/>
<evidence type="ECO:0000256" key="3">
    <source>
        <dbReference type="ARBA" id="ARBA00022605"/>
    </source>
</evidence>
<dbReference type="FunFam" id="3.30.360.10:FF:000004">
    <property type="entry name" value="4-hydroxy-tetrahydrodipicolinate reductase"/>
    <property type="match status" value="1"/>
</dbReference>
<dbReference type="InterPro" id="IPR023940">
    <property type="entry name" value="DHDPR_bac"/>
</dbReference>
<keyword evidence="5 13" id="KW-0220">Diaminopimelate biosynthesis</keyword>
<evidence type="ECO:0000256" key="8">
    <source>
        <dbReference type="ARBA" id="ARBA00023154"/>
    </source>
</evidence>
<dbReference type="GO" id="GO:0009089">
    <property type="term" value="P:lysine biosynthetic process via diaminopimelate"/>
    <property type="evidence" value="ECO:0007669"/>
    <property type="project" value="UniProtKB-UniRule"/>
</dbReference>
<evidence type="ECO:0000256" key="5">
    <source>
        <dbReference type="ARBA" id="ARBA00022915"/>
    </source>
</evidence>
<dbReference type="GO" id="GO:0019877">
    <property type="term" value="P:diaminopimelate biosynthetic process"/>
    <property type="evidence" value="ECO:0007669"/>
    <property type="project" value="UniProtKB-UniRule"/>
</dbReference>
<dbReference type="STRING" id="1070319.CAGGBEG34_190084"/>
<dbReference type="InterPro" id="IPR000846">
    <property type="entry name" value="DapB_N"/>
</dbReference>
<dbReference type="Pfam" id="PF01113">
    <property type="entry name" value="DapB_N"/>
    <property type="match status" value="1"/>
</dbReference>
<dbReference type="InterPro" id="IPR036291">
    <property type="entry name" value="NAD(P)-bd_dom_sf"/>
</dbReference>
<keyword evidence="2 13" id="KW-0963">Cytoplasm</keyword>
<comment type="catalytic activity">
    <reaction evidence="11 13">
        <text>(S)-2,3,4,5-tetrahydrodipicolinate + NADP(+) + H2O = (2S,4S)-4-hydroxy-2,3,4,5-tetrahydrodipicolinate + NADPH + H(+)</text>
        <dbReference type="Rhea" id="RHEA:35331"/>
        <dbReference type="ChEBI" id="CHEBI:15377"/>
        <dbReference type="ChEBI" id="CHEBI:15378"/>
        <dbReference type="ChEBI" id="CHEBI:16845"/>
        <dbReference type="ChEBI" id="CHEBI:57783"/>
        <dbReference type="ChEBI" id="CHEBI:58349"/>
        <dbReference type="ChEBI" id="CHEBI:67139"/>
        <dbReference type="EC" id="1.17.1.8"/>
    </reaction>
</comment>
<dbReference type="InterPro" id="IPR022663">
    <property type="entry name" value="DapB_C"/>
</dbReference>
<comment type="subunit">
    <text evidence="13">Homotetramer.</text>
</comment>
<dbReference type="PROSITE" id="PS01298">
    <property type="entry name" value="DAPB"/>
    <property type="match status" value="1"/>
</dbReference>
<dbReference type="HAMAP" id="MF_00102">
    <property type="entry name" value="DapB"/>
    <property type="match status" value="1"/>
</dbReference>
<keyword evidence="7 13" id="KW-0520">NAD</keyword>
<feature type="domain" description="Dihydrodipicolinate reductase N-terminal" evidence="14">
    <location>
        <begin position="1"/>
        <end position="112"/>
    </location>
</feature>
<dbReference type="PANTHER" id="PTHR20836">
    <property type="entry name" value="DIHYDRODIPICOLINATE REDUCTASE"/>
    <property type="match status" value="1"/>
</dbReference>
<dbReference type="GO" id="GO:0008839">
    <property type="term" value="F:4-hydroxy-tetrahydrodipicolinate reductase"/>
    <property type="evidence" value="ECO:0007669"/>
    <property type="project" value="UniProtKB-UniRule"/>
</dbReference>
<dbReference type="eggNOG" id="COG0289">
    <property type="taxonomic scope" value="Bacteria"/>
</dbReference>
<evidence type="ECO:0000259" key="15">
    <source>
        <dbReference type="Pfam" id="PF05173"/>
    </source>
</evidence>
<evidence type="ECO:0000313" key="17">
    <source>
        <dbReference type="Proteomes" id="UP000054051"/>
    </source>
</evidence>
<feature type="binding site" evidence="13">
    <location>
        <position position="143"/>
    </location>
    <ligand>
        <name>(S)-2,3,4,5-tetrahydrodipicolinate</name>
        <dbReference type="ChEBI" id="CHEBI:16845"/>
    </ligand>
</feature>
<comment type="similarity">
    <text evidence="1 13">Belongs to the DapB family.</text>
</comment>
<keyword evidence="8 13" id="KW-0457">Lysine biosynthesis</keyword>
<dbReference type="NCBIfam" id="TIGR00036">
    <property type="entry name" value="dapB"/>
    <property type="match status" value="1"/>
</dbReference>
<keyword evidence="17" id="KW-1185">Reference proteome</keyword>
<dbReference type="SUPFAM" id="SSF51735">
    <property type="entry name" value="NAD(P)-binding Rossmann-fold domains"/>
    <property type="match status" value="1"/>
</dbReference>
<comment type="caution">
    <text evidence="13">Lacks conserved residue(s) required for the propagation of feature annotation.</text>
</comment>
<dbReference type="PANTHER" id="PTHR20836:SF0">
    <property type="entry name" value="4-HYDROXY-TETRAHYDRODIPICOLINATE REDUCTASE 1, CHLOROPLASTIC-RELATED"/>
    <property type="match status" value="1"/>
</dbReference>
<organism evidence="16 17">
    <name type="scientific">Candidatus Glomeribacter gigasporarum BEG34</name>
    <dbReference type="NCBI Taxonomy" id="1070319"/>
    <lineage>
        <taxon>Bacteria</taxon>
        <taxon>Pseudomonadati</taxon>
        <taxon>Pseudomonadota</taxon>
        <taxon>Betaproteobacteria</taxon>
        <taxon>Burkholderiales</taxon>
        <taxon>Burkholderiaceae</taxon>
        <taxon>Candidatus Glomeribacter</taxon>
    </lineage>
</organism>
<dbReference type="PIRSF" id="PIRSF000161">
    <property type="entry name" value="DHPR"/>
    <property type="match status" value="1"/>
</dbReference>
<dbReference type="GO" id="GO:0016726">
    <property type="term" value="F:oxidoreductase activity, acting on CH or CH2 groups, NAD or NADP as acceptor"/>
    <property type="evidence" value="ECO:0007669"/>
    <property type="project" value="UniProtKB-UniRule"/>
</dbReference>
<dbReference type="CDD" id="cd02274">
    <property type="entry name" value="DHDPR_N"/>
    <property type="match status" value="1"/>
</dbReference>
<evidence type="ECO:0000256" key="6">
    <source>
        <dbReference type="ARBA" id="ARBA00023002"/>
    </source>
</evidence>
<dbReference type="GO" id="GO:0050661">
    <property type="term" value="F:NADP binding"/>
    <property type="evidence" value="ECO:0007669"/>
    <property type="project" value="UniProtKB-UniRule"/>
</dbReference>
<comment type="function">
    <text evidence="13">Catalyzes the conversion of 4-hydroxy-tetrahydrodipicolinate (HTPA) to tetrahydrodipicolinate.</text>
</comment>
<dbReference type="SUPFAM" id="SSF55347">
    <property type="entry name" value="Glyceraldehyde-3-phosphate dehydrogenase-like, C-terminal domain"/>
    <property type="match status" value="1"/>
</dbReference>
<comment type="caution">
    <text evidence="16">The sequence shown here is derived from an EMBL/GenBank/DDBJ whole genome shotgun (WGS) entry which is preliminary data.</text>
</comment>
<keyword evidence="4 13" id="KW-0521">NADP</keyword>
<evidence type="ECO:0000256" key="1">
    <source>
        <dbReference type="ARBA" id="ARBA00006642"/>
    </source>
</evidence>
<comment type="catalytic activity">
    <reaction evidence="12 13">
        <text>(S)-2,3,4,5-tetrahydrodipicolinate + NAD(+) + H2O = (2S,4S)-4-hydroxy-2,3,4,5-tetrahydrodipicolinate + NADH + H(+)</text>
        <dbReference type="Rhea" id="RHEA:35323"/>
        <dbReference type="ChEBI" id="CHEBI:15377"/>
        <dbReference type="ChEBI" id="CHEBI:15378"/>
        <dbReference type="ChEBI" id="CHEBI:16845"/>
        <dbReference type="ChEBI" id="CHEBI:57540"/>
        <dbReference type="ChEBI" id="CHEBI:57945"/>
        <dbReference type="ChEBI" id="CHEBI:67139"/>
        <dbReference type="EC" id="1.17.1.8"/>
    </reaction>
</comment>
<evidence type="ECO:0000256" key="10">
    <source>
        <dbReference type="ARBA" id="ARBA00038983"/>
    </source>
</evidence>
<dbReference type="AlphaFoldDB" id="G2J817"/>
<dbReference type="InterPro" id="IPR022664">
    <property type="entry name" value="DapB_N_CS"/>
</dbReference>
<dbReference type="EMBL" id="CAFB01000035">
    <property type="protein sequence ID" value="CCD28914.1"/>
    <property type="molecule type" value="Genomic_DNA"/>
</dbReference>
<keyword evidence="6 13" id="KW-0560">Oxidoreductase</keyword>
<evidence type="ECO:0000256" key="12">
    <source>
        <dbReference type="ARBA" id="ARBA00049396"/>
    </source>
</evidence>
<evidence type="ECO:0000256" key="11">
    <source>
        <dbReference type="ARBA" id="ARBA00049080"/>
    </source>
</evidence>
<evidence type="ECO:0000256" key="2">
    <source>
        <dbReference type="ARBA" id="ARBA00022490"/>
    </source>
</evidence>
<evidence type="ECO:0000259" key="14">
    <source>
        <dbReference type="Pfam" id="PF01113"/>
    </source>
</evidence>
<gene>
    <name evidence="13 16" type="primary">dapB</name>
    <name evidence="16" type="ORF">CAGGBEG34_190084</name>
</gene>
<evidence type="ECO:0000313" key="16">
    <source>
        <dbReference type="EMBL" id="CCD28914.1"/>
    </source>
</evidence>
<evidence type="ECO:0000256" key="7">
    <source>
        <dbReference type="ARBA" id="ARBA00023027"/>
    </source>
</evidence>
<name>G2J817_9BURK</name>
<dbReference type="UniPathway" id="UPA00034">
    <property type="reaction ID" value="UER00018"/>
</dbReference>
<evidence type="ECO:0000256" key="13">
    <source>
        <dbReference type="HAMAP-Rule" id="MF_00102"/>
    </source>
</evidence>
<feature type="binding site" evidence="13">
    <location>
        <begin position="109"/>
        <end position="112"/>
    </location>
    <ligand>
        <name>NAD(+)</name>
        <dbReference type="ChEBI" id="CHEBI:57540"/>
    </ligand>
</feature>
<feature type="binding site" evidence="13">
    <location>
        <begin position="152"/>
        <end position="153"/>
    </location>
    <ligand>
        <name>(S)-2,3,4,5-tetrahydrodipicolinate</name>
        <dbReference type="ChEBI" id="CHEBI:16845"/>
    </ligand>
</feature>
<reference evidence="16 17" key="1">
    <citation type="submission" date="2011-08" db="EMBL/GenBank/DDBJ databases">
        <title>The genome of the obligate endobacterium of an arbuscular mycorrhizal fungus reveals an interphylum network of nutritional interactions.</title>
        <authorList>
            <person name="Ghignone S."/>
            <person name="Salvioli A."/>
            <person name="Anca I."/>
            <person name="Lumini E."/>
            <person name="Ortu G."/>
            <person name="Petiti L."/>
            <person name="Cruveiller S."/>
            <person name="Bianciotto V."/>
            <person name="Piffanelli P."/>
            <person name="Lanfranco L."/>
            <person name="Bonfante P."/>
        </authorList>
    </citation>
    <scope>NUCLEOTIDE SEQUENCE [LARGE SCALE GENOMIC DNA]</scope>
    <source>
        <strain evidence="16 17">BEG34</strain>
    </source>
</reference>
<dbReference type="GO" id="GO:0051287">
    <property type="term" value="F:NAD binding"/>
    <property type="evidence" value="ECO:0007669"/>
    <property type="project" value="UniProtKB-UniRule"/>
</dbReference>
<dbReference type="Proteomes" id="UP000054051">
    <property type="component" value="Unassembled WGS sequence"/>
</dbReference>
<feature type="binding site" evidence="13">
    <location>
        <begin position="85"/>
        <end position="87"/>
    </location>
    <ligand>
        <name>NAD(+)</name>
        <dbReference type="ChEBI" id="CHEBI:57540"/>
    </ligand>
</feature>
<keyword evidence="3 13" id="KW-0028">Amino-acid biosynthesis</keyword>
<dbReference type="GO" id="GO:0005829">
    <property type="term" value="C:cytosol"/>
    <property type="evidence" value="ECO:0007669"/>
    <property type="project" value="TreeGrafter"/>
</dbReference>
<dbReference type="Gene3D" id="3.30.360.10">
    <property type="entry name" value="Dihydrodipicolinate Reductase, domain 2"/>
    <property type="match status" value="1"/>
</dbReference>
<comment type="pathway">
    <text evidence="9 13">Amino-acid biosynthesis; L-lysine biosynthesis via DAP pathway; (S)-tetrahydrodipicolinate from L-aspartate: step 4/4.</text>
</comment>
<protein>
    <recommendedName>
        <fullName evidence="10 13">4-hydroxy-tetrahydrodipicolinate reductase</fullName>
        <shortName evidence="13">HTPA reductase</shortName>
        <ecNumber evidence="10 13">1.17.1.8</ecNumber>
    </recommendedName>
</protein>
<dbReference type="EC" id="1.17.1.8" evidence="10 13"/>
<feature type="active site" description="Proton donor" evidence="13">
    <location>
        <position position="146"/>
    </location>
</feature>
<evidence type="ECO:0000256" key="9">
    <source>
        <dbReference type="ARBA" id="ARBA00037922"/>
    </source>
</evidence>
<accession>G2J817</accession>
<comment type="caution">
    <text evidence="13">Was originally thought to be a dihydrodipicolinate reductase (DHDPR), catalyzing the conversion of dihydrodipicolinate to tetrahydrodipicolinate. However, it was shown in E.coli that the substrate of the enzymatic reaction is not dihydrodipicolinate (DHDP) but in fact (2S,4S)-4-hydroxy-2,3,4,5-tetrahydrodipicolinic acid (HTPA), the product released by the DapA-catalyzed reaction.</text>
</comment>
<evidence type="ECO:0000256" key="4">
    <source>
        <dbReference type="ARBA" id="ARBA00022857"/>
    </source>
</evidence>
<feature type="domain" description="Dihydrodipicolinate reductase C-terminal" evidence="15">
    <location>
        <begin position="115"/>
        <end position="251"/>
    </location>
</feature>